<protein>
    <submittedName>
        <fullName evidence="2">Uncharacterized protein</fullName>
    </submittedName>
</protein>
<name>A0AAE0KJ04_9PEZI</name>
<feature type="region of interest" description="Disordered" evidence="1">
    <location>
        <begin position="73"/>
        <end position="93"/>
    </location>
</feature>
<proteinExistence type="predicted"/>
<feature type="compositionally biased region" description="Basic residues" evidence="1">
    <location>
        <begin position="83"/>
        <end position="93"/>
    </location>
</feature>
<dbReference type="Proteomes" id="UP001287356">
    <property type="component" value="Unassembled WGS sequence"/>
</dbReference>
<sequence length="453" mass="49015">MATAQQAAVSNQQLTDAVSNQQLTDAVIKSVLGNLGVGDGPGQDRPDSEEGETIALYVKTYWNTVISKYPGRANIRSTSTKPKPPRAAHGGKRKVGFAKPMTRVHLIASDELQHSSTTGGAISTSRAYVRVPKRAVRKHTSAGCDACGPQHGHGIAVCPCLPHAAVLPAGESEIQFIAIIRNVADTMRTWLARYASQRAKQDGDGLGPADREAADAAYLQLVQVGFEVADMDRMARGVVARLAELRAKVLRLGTPAMRANDYAAGLVSRGGPVWRIEEVRQELARHQAALRSASAEVALGLAAVAADVKAVADAALFEKQRMQEFLDGLEWAARWALWAVICPAGVLHLTKLLGHVFTGGNVFALSLARSSKLLREEQNHGHFPILSRSMLAVQPEMLPQVKQETQELLDVAVLIYTHLGTLGETDSMVRANYQRWYASSKTKEAMQFADSYL</sequence>
<dbReference type="AlphaFoldDB" id="A0AAE0KJ04"/>
<organism evidence="2 3">
    <name type="scientific">Lasiosphaeria ovina</name>
    <dbReference type="NCBI Taxonomy" id="92902"/>
    <lineage>
        <taxon>Eukaryota</taxon>
        <taxon>Fungi</taxon>
        <taxon>Dikarya</taxon>
        <taxon>Ascomycota</taxon>
        <taxon>Pezizomycotina</taxon>
        <taxon>Sordariomycetes</taxon>
        <taxon>Sordariomycetidae</taxon>
        <taxon>Sordariales</taxon>
        <taxon>Lasiosphaeriaceae</taxon>
        <taxon>Lasiosphaeria</taxon>
    </lineage>
</organism>
<comment type="caution">
    <text evidence="2">The sequence shown here is derived from an EMBL/GenBank/DDBJ whole genome shotgun (WGS) entry which is preliminary data.</text>
</comment>
<evidence type="ECO:0000256" key="1">
    <source>
        <dbReference type="SAM" id="MobiDB-lite"/>
    </source>
</evidence>
<keyword evidence="3" id="KW-1185">Reference proteome</keyword>
<dbReference type="EMBL" id="JAULSN010000003">
    <property type="protein sequence ID" value="KAK3377177.1"/>
    <property type="molecule type" value="Genomic_DNA"/>
</dbReference>
<reference evidence="2" key="1">
    <citation type="journal article" date="2023" name="Mol. Phylogenet. Evol.">
        <title>Genome-scale phylogeny and comparative genomics of the fungal order Sordariales.</title>
        <authorList>
            <person name="Hensen N."/>
            <person name="Bonometti L."/>
            <person name="Westerberg I."/>
            <person name="Brannstrom I.O."/>
            <person name="Guillou S."/>
            <person name="Cros-Aarteil S."/>
            <person name="Calhoun S."/>
            <person name="Haridas S."/>
            <person name="Kuo A."/>
            <person name="Mondo S."/>
            <person name="Pangilinan J."/>
            <person name="Riley R."/>
            <person name="LaButti K."/>
            <person name="Andreopoulos B."/>
            <person name="Lipzen A."/>
            <person name="Chen C."/>
            <person name="Yan M."/>
            <person name="Daum C."/>
            <person name="Ng V."/>
            <person name="Clum A."/>
            <person name="Steindorff A."/>
            <person name="Ohm R.A."/>
            <person name="Martin F."/>
            <person name="Silar P."/>
            <person name="Natvig D.O."/>
            <person name="Lalanne C."/>
            <person name="Gautier V."/>
            <person name="Ament-Velasquez S.L."/>
            <person name="Kruys A."/>
            <person name="Hutchinson M.I."/>
            <person name="Powell A.J."/>
            <person name="Barry K."/>
            <person name="Miller A.N."/>
            <person name="Grigoriev I.V."/>
            <person name="Debuchy R."/>
            <person name="Gladieux P."/>
            <person name="Hiltunen Thoren M."/>
            <person name="Johannesson H."/>
        </authorList>
    </citation>
    <scope>NUCLEOTIDE SEQUENCE</scope>
    <source>
        <strain evidence="2">CBS 958.72</strain>
    </source>
</reference>
<gene>
    <name evidence="2" type="ORF">B0T24DRAFT_592795</name>
</gene>
<evidence type="ECO:0000313" key="3">
    <source>
        <dbReference type="Proteomes" id="UP001287356"/>
    </source>
</evidence>
<evidence type="ECO:0000313" key="2">
    <source>
        <dbReference type="EMBL" id="KAK3377177.1"/>
    </source>
</evidence>
<accession>A0AAE0KJ04</accession>
<reference evidence="2" key="2">
    <citation type="submission" date="2023-06" db="EMBL/GenBank/DDBJ databases">
        <authorList>
            <consortium name="Lawrence Berkeley National Laboratory"/>
            <person name="Haridas S."/>
            <person name="Hensen N."/>
            <person name="Bonometti L."/>
            <person name="Westerberg I."/>
            <person name="Brannstrom I.O."/>
            <person name="Guillou S."/>
            <person name="Cros-Aarteil S."/>
            <person name="Calhoun S."/>
            <person name="Kuo A."/>
            <person name="Mondo S."/>
            <person name="Pangilinan J."/>
            <person name="Riley R."/>
            <person name="Labutti K."/>
            <person name="Andreopoulos B."/>
            <person name="Lipzen A."/>
            <person name="Chen C."/>
            <person name="Yanf M."/>
            <person name="Daum C."/>
            <person name="Ng V."/>
            <person name="Clum A."/>
            <person name="Steindorff A."/>
            <person name="Ohm R."/>
            <person name="Martin F."/>
            <person name="Silar P."/>
            <person name="Natvig D."/>
            <person name="Lalanne C."/>
            <person name="Gautier V."/>
            <person name="Ament-Velasquez S.L."/>
            <person name="Kruys A."/>
            <person name="Hutchinson M.I."/>
            <person name="Powell A.J."/>
            <person name="Barry K."/>
            <person name="Miller A.N."/>
            <person name="Grigoriev I.V."/>
            <person name="Debuchy R."/>
            <person name="Gladieux P."/>
            <person name="Thoren M.H."/>
            <person name="Johannesson H."/>
        </authorList>
    </citation>
    <scope>NUCLEOTIDE SEQUENCE</scope>
    <source>
        <strain evidence="2">CBS 958.72</strain>
    </source>
</reference>